<keyword evidence="16" id="KW-0378">Hydrolase</keyword>
<proteinExistence type="inferred from homology"/>
<keyword evidence="7" id="KW-0472">Membrane</keyword>
<dbReference type="AlphaFoldDB" id="A0A789MCD6"/>
<keyword evidence="2" id="KW-1003">Cell membrane</keyword>
<comment type="subcellular location">
    <subcellularLocation>
        <location evidence="1">Cell inner membrane</location>
        <topology evidence="1">Lipid-anchor</topology>
    </subcellularLocation>
</comment>
<feature type="compositionally biased region" description="Polar residues" evidence="14">
    <location>
        <begin position="30"/>
        <end position="50"/>
    </location>
</feature>
<dbReference type="PANTHER" id="PTHR21666:SF263">
    <property type="entry name" value="MUREIN HYDROLASE ACTIVATOR NLPD"/>
    <property type="match status" value="1"/>
</dbReference>
<feature type="chain" id="PRO_5043658172" description="Murein hydrolase activator NlpD" evidence="15">
    <location>
        <begin position="25"/>
        <end position="386"/>
    </location>
</feature>
<dbReference type="CDD" id="cd00118">
    <property type="entry name" value="LysM"/>
    <property type="match status" value="1"/>
</dbReference>
<evidence type="ECO:0000256" key="10">
    <source>
        <dbReference type="ARBA" id="ARBA00023306"/>
    </source>
</evidence>
<dbReference type="Gene3D" id="3.10.350.10">
    <property type="entry name" value="LysM domain"/>
    <property type="match status" value="1"/>
</dbReference>
<evidence type="ECO:0000256" key="6">
    <source>
        <dbReference type="ARBA" id="ARBA00022737"/>
    </source>
</evidence>
<dbReference type="GO" id="GO:0032153">
    <property type="term" value="C:cell division site"/>
    <property type="evidence" value="ECO:0007669"/>
    <property type="project" value="TreeGrafter"/>
</dbReference>
<comment type="caution">
    <text evidence="16">The sequence shown here is derived from an EMBL/GenBank/DDBJ whole genome shotgun (WGS) entry which is preliminary data.</text>
</comment>
<dbReference type="Gene3D" id="2.70.70.10">
    <property type="entry name" value="Glucose Permease (Domain IIA)"/>
    <property type="match status" value="1"/>
</dbReference>
<evidence type="ECO:0000256" key="2">
    <source>
        <dbReference type="ARBA" id="ARBA00022475"/>
    </source>
</evidence>
<evidence type="ECO:0000256" key="8">
    <source>
        <dbReference type="ARBA" id="ARBA00023139"/>
    </source>
</evidence>
<evidence type="ECO:0000256" key="12">
    <source>
        <dbReference type="ARBA" id="ARBA00038420"/>
    </source>
</evidence>
<dbReference type="FunFam" id="3.10.350.10:FF:000008">
    <property type="entry name" value="Murein hydrolase activator NlpD"/>
    <property type="match status" value="1"/>
</dbReference>
<evidence type="ECO:0000256" key="13">
    <source>
        <dbReference type="ARBA" id="ARBA00040670"/>
    </source>
</evidence>
<name>A0A789MCD6_ECOLX</name>
<protein>
    <recommendedName>
        <fullName evidence="13">Murein hydrolase activator NlpD</fullName>
    </recommendedName>
</protein>
<reference evidence="16" key="2">
    <citation type="submission" date="2020-02" db="EMBL/GenBank/DDBJ databases">
        <authorList>
            <consortium name="NCBI Pathogen Detection Project"/>
        </authorList>
    </citation>
    <scope>NUCLEOTIDE SEQUENCE</scope>
    <source>
        <strain evidence="16">1839</strain>
    </source>
</reference>
<dbReference type="Pfam" id="PF01476">
    <property type="entry name" value="LysM"/>
    <property type="match status" value="1"/>
</dbReference>
<dbReference type="FunFam" id="2.70.70.10:FF:000004">
    <property type="entry name" value="NlpD family lipoprotein"/>
    <property type="match status" value="1"/>
</dbReference>
<dbReference type="GO" id="GO:0051301">
    <property type="term" value="P:cell division"/>
    <property type="evidence" value="ECO:0007669"/>
    <property type="project" value="UniProtKB-KW"/>
</dbReference>
<evidence type="ECO:0000256" key="5">
    <source>
        <dbReference type="ARBA" id="ARBA00022729"/>
    </source>
</evidence>
<dbReference type="InterPro" id="IPR018392">
    <property type="entry name" value="LysM"/>
</dbReference>
<dbReference type="NCBIfam" id="NF008123">
    <property type="entry name" value="PRK10871.1"/>
    <property type="match status" value="1"/>
</dbReference>
<keyword evidence="4" id="KW-0132">Cell division</keyword>
<dbReference type="GO" id="GO:0004222">
    <property type="term" value="F:metalloendopeptidase activity"/>
    <property type="evidence" value="ECO:0007669"/>
    <property type="project" value="TreeGrafter"/>
</dbReference>
<feature type="region of interest" description="Disordered" evidence="14">
    <location>
        <begin position="30"/>
        <end position="81"/>
    </location>
</feature>
<dbReference type="EMBL" id="DAAYTU010000026">
    <property type="protein sequence ID" value="HAG5772066.1"/>
    <property type="molecule type" value="Genomic_DNA"/>
</dbReference>
<dbReference type="PANTHER" id="PTHR21666">
    <property type="entry name" value="PEPTIDASE-RELATED"/>
    <property type="match status" value="1"/>
</dbReference>
<dbReference type="SMART" id="SM00257">
    <property type="entry name" value="LysM"/>
    <property type="match status" value="1"/>
</dbReference>
<evidence type="ECO:0000256" key="9">
    <source>
        <dbReference type="ARBA" id="ARBA00023288"/>
    </source>
</evidence>
<keyword evidence="5 15" id="KW-0732">Signal</keyword>
<evidence type="ECO:0000256" key="14">
    <source>
        <dbReference type="SAM" id="MobiDB-lite"/>
    </source>
</evidence>
<keyword evidence="10" id="KW-0131">Cell cycle</keyword>
<dbReference type="PROSITE" id="PS51782">
    <property type="entry name" value="LYSM"/>
    <property type="match status" value="1"/>
</dbReference>
<dbReference type="InterPro" id="IPR050570">
    <property type="entry name" value="Cell_wall_metabolism_enzyme"/>
</dbReference>
<reference evidence="16" key="1">
    <citation type="journal article" date="2018" name="Genome Biol.">
        <title>SKESA: strategic k-mer extension for scrupulous assemblies.</title>
        <authorList>
            <person name="Souvorov A."/>
            <person name="Agarwala R."/>
            <person name="Lipman D.J."/>
        </authorList>
    </citation>
    <scope>NUCLEOTIDE SEQUENCE [LARGE SCALE GENOMIC DNA]</scope>
    <source>
        <strain evidence="16">1839</strain>
    </source>
</reference>
<evidence type="ECO:0000256" key="3">
    <source>
        <dbReference type="ARBA" id="ARBA00022519"/>
    </source>
</evidence>
<dbReference type="InterPro" id="IPR011055">
    <property type="entry name" value="Dup_hybrid_motif"/>
</dbReference>
<evidence type="ECO:0000256" key="11">
    <source>
        <dbReference type="ARBA" id="ARBA00037728"/>
    </source>
</evidence>
<evidence type="ECO:0000313" key="16">
    <source>
        <dbReference type="EMBL" id="HAG5772066.1"/>
    </source>
</evidence>
<dbReference type="InterPro" id="IPR036779">
    <property type="entry name" value="LysM_dom_sf"/>
</dbReference>
<dbReference type="CDD" id="cd12797">
    <property type="entry name" value="M23_peptidase"/>
    <property type="match status" value="1"/>
</dbReference>
<dbReference type="Pfam" id="PF01551">
    <property type="entry name" value="Peptidase_M23"/>
    <property type="match status" value="1"/>
</dbReference>
<sequence length="386" mass="40910">MSAGSPKFTVRRIAALSLVSLWLAGCSDTSNPPAPVSSVNGNAPGTNSGMLITPPPKMGTTSTAQQPQIQPIQQPQIQPVQQPQIQSAQQPQIQPVQPVAQQPVKMENGRIVYNRQYGNIPKGSYSGSTYTVKKGDTLFYIAWITGNDFRDLAQRNNIQAPYALNVGQTLQVGNASGTPITGGNAITQADAAEQGVVIKPAQNSTVAVASQPTITYSESSGEQSANKMLPNNKPTATAVTAPVTVPTASTTEPTVSSTSTSTPISTWRWPTEGKVIETFGASEGGNKGIDIAGSKGQAIIATADGRVVYAGNALRGYGNLIIIKHNDDYLSAYAHNDTMLVREQQEVKAGQKIATMGSTGTSSTRLHFEIRYKGKSVNPLRYLPQR</sequence>
<dbReference type="InterPro" id="IPR016047">
    <property type="entry name" value="M23ase_b-sheet_dom"/>
</dbReference>
<evidence type="ECO:0000256" key="1">
    <source>
        <dbReference type="ARBA" id="ARBA00004519"/>
    </source>
</evidence>
<keyword evidence="3" id="KW-0997">Cell inner membrane</keyword>
<dbReference type="PROSITE" id="PS51257">
    <property type="entry name" value="PROKAR_LIPOPROTEIN"/>
    <property type="match status" value="1"/>
</dbReference>
<accession>A0A789MCD6</accession>
<evidence type="ECO:0000256" key="4">
    <source>
        <dbReference type="ARBA" id="ARBA00022618"/>
    </source>
</evidence>
<feature type="signal peptide" evidence="15">
    <location>
        <begin position="1"/>
        <end position="24"/>
    </location>
</feature>
<keyword evidence="6" id="KW-0677">Repeat</keyword>
<gene>
    <name evidence="16" type="primary">nlpD</name>
    <name evidence="16" type="ORF">GGB84_003806</name>
</gene>
<dbReference type="GO" id="GO:0009279">
    <property type="term" value="C:cell outer membrane"/>
    <property type="evidence" value="ECO:0007669"/>
    <property type="project" value="TreeGrafter"/>
</dbReference>
<feature type="compositionally biased region" description="Low complexity" evidence="14">
    <location>
        <begin position="64"/>
        <end position="81"/>
    </location>
</feature>
<feature type="region of interest" description="Disordered" evidence="14">
    <location>
        <begin position="247"/>
        <end position="266"/>
    </location>
</feature>
<evidence type="ECO:0000256" key="15">
    <source>
        <dbReference type="SAM" id="SignalP"/>
    </source>
</evidence>
<organism evidence="16">
    <name type="scientific">Escherichia coli</name>
    <dbReference type="NCBI Taxonomy" id="562"/>
    <lineage>
        <taxon>Bacteria</taxon>
        <taxon>Pseudomonadati</taxon>
        <taxon>Pseudomonadota</taxon>
        <taxon>Gammaproteobacteria</taxon>
        <taxon>Enterobacterales</taxon>
        <taxon>Enterobacteriaceae</taxon>
        <taxon>Escherichia</taxon>
    </lineage>
</organism>
<comment type="function">
    <text evidence="11">Activator of the cell wall hydrolase AmiC. Required for septal murein cleavage and daughter cell separation during cell division.</text>
</comment>
<dbReference type="GO" id="GO:0005886">
    <property type="term" value="C:plasma membrane"/>
    <property type="evidence" value="ECO:0007669"/>
    <property type="project" value="UniProtKB-SubCell"/>
</dbReference>
<keyword evidence="8" id="KW-0564">Palmitate</keyword>
<keyword evidence="9" id="KW-0449">Lipoprotein</keyword>
<comment type="similarity">
    <text evidence="12">Belongs to the E.coli NlpD/Haemophilus LppB family.</text>
</comment>
<dbReference type="SUPFAM" id="SSF51261">
    <property type="entry name" value="Duplicated hybrid motif"/>
    <property type="match status" value="1"/>
</dbReference>
<evidence type="ECO:0000256" key="7">
    <source>
        <dbReference type="ARBA" id="ARBA00023136"/>
    </source>
</evidence>